<proteinExistence type="predicted"/>
<dbReference type="AlphaFoldDB" id="A0A8J8NB00"/>
<keyword evidence="4" id="KW-1185">Reference proteome</keyword>
<dbReference type="InterPro" id="IPR029035">
    <property type="entry name" value="DHS-like_NAD/FAD-binding_dom"/>
</dbReference>
<feature type="compositionally biased region" description="Basic and acidic residues" evidence="1">
    <location>
        <begin position="918"/>
        <end position="927"/>
    </location>
</feature>
<evidence type="ECO:0000259" key="2">
    <source>
        <dbReference type="Pfam" id="PF01935"/>
    </source>
</evidence>
<protein>
    <recommendedName>
        <fullName evidence="2">Helicase HerA central domain-containing protein</fullName>
    </recommendedName>
</protein>
<dbReference type="CDD" id="cd01127">
    <property type="entry name" value="TrwB_TraG_TraD_VirD4"/>
    <property type="match status" value="1"/>
</dbReference>
<name>A0A8J8NB00_HALGN</name>
<feature type="region of interest" description="Disordered" evidence="1">
    <location>
        <begin position="918"/>
        <end position="938"/>
    </location>
</feature>
<dbReference type="Proteomes" id="UP000785679">
    <property type="component" value="Unassembled WGS sequence"/>
</dbReference>
<organism evidence="3 4">
    <name type="scientific">Halteria grandinella</name>
    <dbReference type="NCBI Taxonomy" id="5974"/>
    <lineage>
        <taxon>Eukaryota</taxon>
        <taxon>Sar</taxon>
        <taxon>Alveolata</taxon>
        <taxon>Ciliophora</taxon>
        <taxon>Intramacronucleata</taxon>
        <taxon>Spirotrichea</taxon>
        <taxon>Stichotrichia</taxon>
        <taxon>Sporadotrichida</taxon>
        <taxon>Halteriidae</taxon>
        <taxon>Halteria</taxon>
    </lineage>
</organism>
<dbReference type="InterPro" id="IPR002789">
    <property type="entry name" value="HerA_central"/>
</dbReference>
<dbReference type="EMBL" id="RRYP01029924">
    <property type="protein sequence ID" value="TNV71355.1"/>
    <property type="molecule type" value="Genomic_DNA"/>
</dbReference>
<sequence length="938" mass="104595">MRNPLKTSSFHVIQDEISKLAQACFQGCPTIVLGSGASMPHGLPSMGDLSTYLRDNVETEGEAESDAWLLVKTALASGDHLEAALEGKNLPPSLLSKIVGLTWRCVNHKDMLLLEAAASNIDNFPLGRLVVSLLSSTHNEIHLVTTNYDRVAEFACNSKNVLFQTGFAPGYVQKWESTGRVRFTHAGKISRVVKIWKVHGSLDWFRTTDDRIIGLPVFILPEFDKYTPLLVTPGLNKYEKTYEDPFRTTINGADAALKDAQAFLCVGFGFRDQHIHPKIIERCRERNVPTVVLARTLTHEAKEFLMKNAGKNYLGIERSDVGSRVFSANHPDGFEIAISDLWSLDGFNNLVLQEDHMSIFDFNDTETLGSVISVDTTAVTIRVDDLDRLKRLQVNRLAVLQSSKPGQYLIGVVVKITRKPDTREFDEIDTSVDDFVPNDNNLVKITLIGTLLDRAGADKNVFRRTLETVPEIDANCFSLEGDRLTKFMQVISDAKTDGPKLSLGHFTLDDDAIAYLNGNRLFQRHAVIVGSTGSGKSWTTARLLDQISELPQANVVLFDIHGEYRPLRSAAFKHLRIAGPSDIEQKRGLSDGVLYLPYWLLGYEALVSMFVDRSDQNAPNQSMIMTRAIVDAKRLSLDPVKDKEIIENFTIDSPVPFEINAVLKELKDLDGEMVAGSKSGTEKQGPYHGKLSRLIGRLEAKRHDRRLAFLFQPPHECMDMAWLERMVHTISAGRGAQDGNKGGIKIIDFSEVPSDVLPLMVSLIAQIVFSTSLWTNSEKRHPIAIMCDEAHLYIPERMKADSSDAVSVEIFERIAKEGRKYGIGLVVISQRPSEVNRTVLSQCNNVVAMRLTNGDDQSVIKRLLPDSLGSFGDLLPVLDIGEALVVGDASLLPTRVRIAEPKMKPDSQTVSFWDRWNEEDPKSDTRNAVRSWRRQSMS</sequence>
<dbReference type="PANTHER" id="PTHR42957">
    <property type="entry name" value="HELICASE MJ1565-RELATED"/>
    <property type="match status" value="1"/>
</dbReference>
<evidence type="ECO:0000313" key="4">
    <source>
        <dbReference type="Proteomes" id="UP000785679"/>
    </source>
</evidence>
<dbReference type="Pfam" id="PF13289">
    <property type="entry name" value="SIR2_2"/>
    <property type="match status" value="1"/>
</dbReference>
<dbReference type="SUPFAM" id="SSF52467">
    <property type="entry name" value="DHS-like NAD/FAD-binding domain"/>
    <property type="match status" value="1"/>
</dbReference>
<gene>
    <name evidence="3" type="ORF">FGO68_gene4630</name>
</gene>
<evidence type="ECO:0000256" key="1">
    <source>
        <dbReference type="SAM" id="MobiDB-lite"/>
    </source>
</evidence>
<evidence type="ECO:0000313" key="3">
    <source>
        <dbReference type="EMBL" id="TNV71355.1"/>
    </source>
</evidence>
<dbReference type="InterPro" id="IPR008571">
    <property type="entry name" value="HerA-like"/>
</dbReference>
<accession>A0A8J8NB00</accession>
<dbReference type="Pfam" id="PF01935">
    <property type="entry name" value="DUF87"/>
    <property type="match status" value="1"/>
</dbReference>
<comment type="caution">
    <text evidence="3">The sequence shown here is derived from an EMBL/GenBank/DDBJ whole genome shotgun (WGS) entry which is preliminary data.</text>
</comment>
<dbReference type="Gene3D" id="3.40.50.300">
    <property type="entry name" value="P-loop containing nucleotide triphosphate hydrolases"/>
    <property type="match status" value="2"/>
</dbReference>
<dbReference type="PANTHER" id="PTHR42957:SF1">
    <property type="entry name" value="HELICASE MJ1565-RELATED"/>
    <property type="match status" value="1"/>
</dbReference>
<feature type="domain" description="Helicase HerA central" evidence="2">
    <location>
        <begin position="503"/>
        <end position="765"/>
    </location>
</feature>
<dbReference type="OrthoDB" id="8300267at2759"/>
<dbReference type="InterPro" id="IPR027417">
    <property type="entry name" value="P-loop_NTPase"/>
</dbReference>
<reference evidence="3" key="1">
    <citation type="submission" date="2019-06" db="EMBL/GenBank/DDBJ databases">
        <authorList>
            <person name="Zheng W."/>
        </authorList>
    </citation>
    <scope>NUCLEOTIDE SEQUENCE</scope>
    <source>
        <strain evidence="3">QDHG01</strain>
    </source>
</reference>
<dbReference type="SUPFAM" id="SSF52540">
    <property type="entry name" value="P-loop containing nucleoside triphosphate hydrolases"/>
    <property type="match status" value="1"/>
</dbReference>